<dbReference type="EMBL" id="BGKA01000176">
    <property type="protein sequence ID" value="GBH18770.1"/>
    <property type="molecule type" value="Genomic_DNA"/>
</dbReference>
<feature type="transmembrane region" description="Helical" evidence="1">
    <location>
        <begin position="66"/>
        <end position="85"/>
    </location>
</feature>
<dbReference type="EMBL" id="BGJZ01000218">
    <property type="protein sequence ID" value="GBH11021.1"/>
    <property type="molecule type" value="Genomic_DNA"/>
</dbReference>
<sequence length="100" mass="10551">MNSIALEAGLFSSTSWPALLGGWSCFWRLVGVFSGALLGGFRVFLGSFLAFLGRVIHFVLSLFHRLLGLLSCLVGILLGVFGLLVTGGEAQGGRKHQGIG</sequence>
<keyword evidence="1" id="KW-1133">Transmembrane helix</keyword>
<evidence type="ECO:0000313" key="3">
    <source>
        <dbReference type="EMBL" id="GBH18770.1"/>
    </source>
</evidence>
<dbReference type="AlphaFoldDB" id="A0A2V0RD86"/>
<evidence type="ECO:0000313" key="5">
    <source>
        <dbReference type="Proteomes" id="UP000248291"/>
    </source>
</evidence>
<dbReference type="Proteomes" id="UP000247480">
    <property type="component" value="Unassembled WGS sequence"/>
</dbReference>
<dbReference type="Proteomes" id="UP000248291">
    <property type="component" value="Unassembled WGS sequence"/>
</dbReference>
<gene>
    <name evidence="2" type="ORF">KPSA1_04451</name>
    <name evidence="3" type="ORF">KPSA3_04761</name>
</gene>
<name>A0A2V0RD86_PSESF</name>
<evidence type="ECO:0000256" key="1">
    <source>
        <dbReference type="SAM" id="Phobius"/>
    </source>
</evidence>
<reference evidence="3 5" key="2">
    <citation type="submission" date="2018-04" db="EMBL/GenBank/DDBJ databases">
        <title>Draft genome sequence of Pseudomonas syringae pv. actinidiae biovar 3 strains isolated from kiwifruit in Kagawa prefecture.</title>
        <authorList>
            <person name="Tabuchi M."/>
            <person name="Saito M."/>
            <person name="Fujiwara S."/>
            <person name="Sasa N."/>
            <person name="Akimitsu K."/>
            <person name="Gomi K."/>
            <person name="Konishi-Sugita S."/>
            <person name="Hamano K."/>
            <person name="Kataoka I."/>
        </authorList>
    </citation>
    <scope>NUCLEOTIDE SEQUENCE [LARGE SCALE GENOMIC DNA]</scope>
    <source>
        <strain evidence="3 5">MAFF212211</strain>
    </source>
</reference>
<comment type="caution">
    <text evidence="2">The sequence shown here is derived from an EMBL/GenBank/DDBJ whole genome shotgun (WGS) entry which is preliminary data.</text>
</comment>
<evidence type="ECO:0000313" key="2">
    <source>
        <dbReference type="EMBL" id="GBH11021.1"/>
    </source>
</evidence>
<protein>
    <submittedName>
        <fullName evidence="2">Uncharacterized membrane protein YjjP</fullName>
    </submittedName>
</protein>
<organism evidence="2 4">
    <name type="scientific">Pseudomonas syringae pv. actinidiae</name>
    <dbReference type="NCBI Taxonomy" id="103796"/>
    <lineage>
        <taxon>Bacteria</taxon>
        <taxon>Pseudomonadati</taxon>
        <taxon>Pseudomonadota</taxon>
        <taxon>Gammaproteobacteria</taxon>
        <taxon>Pseudomonadales</taxon>
        <taxon>Pseudomonadaceae</taxon>
        <taxon>Pseudomonas</taxon>
        <taxon>Pseudomonas syringae</taxon>
    </lineage>
</organism>
<keyword evidence="1" id="KW-0812">Transmembrane</keyword>
<keyword evidence="1" id="KW-0472">Membrane</keyword>
<reference evidence="2 4" key="1">
    <citation type="submission" date="2018-04" db="EMBL/GenBank/DDBJ databases">
        <title>Draft genome sequence of Pseudomonas syringae pv. actinidiae biovar 1 strains isolated from kiwifruit in Kagawa prefecture.</title>
        <authorList>
            <person name="Tabuchi M."/>
            <person name="Saito M."/>
            <person name="Fujiwara S."/>
            <person name="Sasa N."/>
            <person name="Akimitsu K."/>
            <person name="Gomi K."/>
            <person name="Konishi-Sugita S."/>
            <person name="Hamano K."/>
            <person name="Kataoka I."/>
        </authorList>
    </citation>
    <scope>NUCLEOTIDE SEQUENCE [LARGE SCALE GENOMIC DNA]</scope>
    <source>
        <strain evidence="2 4">MAFF212206</strain>
    </source>
</reference>
<proteinExistence type="predicted"/>
<accession>A0A2V0RD86</accession>
<evidence type="ECO:0000313" key="4">
    <source>
        <dbReference type="Proteomes" id="UP000247480"/>
    </source>
</evidence>